<sequence>MSLTLDNLGRSTTTSRILATMTGSATLCTTCSGNTKLAYCAFDNVPEAEAVRSKPSSLASAARKNKDQAIQDRKRIGRKCDIIIRSVDCNHPIFKEYGTGETGSIVDLNGAKTSKENRIKLSKVMRDMFNSLQPRIDHAKLGDLQIVCSLVLMDSPACSYVTRLSRYPTTNQGGSAHALEISKDVSRFDRAFLSALVMAWKAKEVVKAMVELLAHHVEDDRQDPSWLKQGFEQKKFDYALLLNIYRY</sequence>
<dbReference type="Proteomes" id="UP000252139">
    <property type="component" value="Unassembled WGS sequence"/>
</dbReference>
<protein>
    <submittedName>
        <fullName evidence="1">Uncharacterized protein</fullName>
    </submittedName>
</protein>
<dbReference type="OrthoDB" id="2385582at2759"/>
<gene>
    <name evidence="1" type="ORF">CU097_010299</name>
</gene>
<dbReference type="AlphaFoldDB" id="A0A367K673"/>
<dbReference type="EMBL" id="PJQL01000254">
    <property type="protein sequence ID" value="RCH97723.1"/>
    <property type="molecule type" value="Genomic_DNA"/>
</dbReference>
<evidence type="ECO:0000313" key="2">
    <source>
        <dbReference type="Proteomes" id="UP000252139"/>
    </source>
</evidence>
<keyword evidence="2" id="KW-1185">Reference proteome</keyword>
<comment type="caution">
    <text evidence="1">The sequence shown here is derived from an EMBL/GenBank/DDBJ whole genome shotgun (WGS) entry which is preliminary data.</text>
</comment>
<organism evidence="1 2">
    <name type="scientific">Rhizopus azygosporus</name>
    <name type="common">Rhizopus microsporus var. azygosporus</name>
    <dbReference type="NCBI Taxonomy" id="86630"/>
    <lineage>
        <taxon>Eukaryota</taxon>
        <taxon>Fungi</taxon>
        <taxon>Fungi incertae sedis</taxon>
        <taxon>Mucoromycota</taxon>
        <taxon>Mucoromycotina</taxon>
        <taxon>Mucoromycetes</taxon>
        <taxon>Mucorales</taxon>
        <taxon>Mucorineae</taxon>
        <taxon>Rhizopodaceae</taxon>
        <taxon>Rhizopus</taxon>
    </lineage>
</organism>
<reference evidence="1 2" key="1">
    <citation type="journal article" date="2018" name="G3 (Bethesda)">
        <title>Phylogenetic and Phylogenomic Definition of Rhizopus Species.</title>
        <authorList>
            <person name="Gryganskyi A.P."/>
            <person name="Golan J."/>
            <person name="Dolatabadi S."/>
            <person name="Mondo S."/>
            <person name="Robb S."/>
            <person name="Idnurm A."/>
            <person name="Muszewska A."/>
            <person name="Steczkiewicz K."/>
            <person name="Masonjones S."/>
            <person name="Liao H.L."/>
            <person name="Gajdeczka M.T."/>
            <person name="Anike F."/>
            <person name="Vuek A."/>
            <person name="Anishchenko I.M."/>
            <person name="Voigt K."/>
            <person name="de Hoog G.S."/>
            <person name="Smith M.E."/>
            <person name="Heitman J."/>
            <person name="Vilgalys R."/>
            <person name="Stajich J.E."/>
        </authorList>
    </citation>
    <scope>NUCLEOTIDE SEQUENCE [LARGE SCALE GENOMIC DNA]</scope>
    <source>
        <strain evidence="1 2">CBS 357.93</strain>
    </source>
</reference>
<evidence type="ECO:0000313" key="1">
    <source>
        <dbReference type="EMBL" id="RCH97723.1"/>
    </source>
</evidence>
<name>A0A367K673_RHIAZ</name>
<proteinExistence type="predicted"/>
<accession>A0A367K673</accession>